<keyword evidence="7 9" id="KW-0539">Nucleus</keyword>
<evidence type="ECO:0000256" key="8">
    <source>
        <dbReference type="ARBA" id="ARBA00076672"/>
    </source>
</evidence>
<organism evidence="11 12">
    <name type="scientific">Mycoemilia scoparia</name>
    <dbReference type="NCBI Taxonomy" id="417184"/>
    <lineage>
        <taxon>Eukaryota</taxon>
        <taxon>Fungi</taxon>
        <taxon>Fungi incertae sedis</taxon>
        <taxon>Zoopagomycota</taxon>
        <taxon>Kickxellomycotina</taxon>
        <taxon>Kickxellomycetes</taxon>
        <taxon>Kickxellales</taxon>
        <taxon>Kickxellaceae</taxon>
        <taxon>Mycoemilia</taxon>
    </lineage>
</organism>
<dbReference type="EC" id="2.1.1.-" evidence="9"/>
<dbReference type="InterPro" id="IPR029063">
    <property type="entry name" value="SAM-dependent_MTases_sf"/>
</dbReference>
<evidence type="ECO:0000313" key="12">
    <source>
        <dbReference type="Proteomes" id="UP001150538"/>
    </source>
</evidence>
<feature type="compositionally biased region" description="Basic and acidic residues" evidence="10">
    <location>
        <begin position="163"/>
        <end position="172"/>
    </location>
</feature>
<sequence>MGIKKKNPVSKVAVAAASGGPPKANALFEVPQWNLTSAPALAVVATAKSKTTKSQTKKGAKSNPESSAANIHAHKTKANDETKKRKRNNKSEANIKKNEIPKDSKIASEGQEVSKKKKIDPKVKDVYPEEPKSTSEVPVNNVVSNVQSTTRLNKKQEKRKRLKEMLKKKEANIADTPASIKDKKHQHQSATSSSSTSSSSKPIESPQTKQPAQTQLTELQLKMREKLKGARFRWINEQLYTTTSQKAYEMMQNEPSMFDEYHQGFASQVSKWPTNPVNVFISDLEDIIKSQSNSISSSLSQSEEKQKQKKKKKQTEKTSEMLVVADMGCGEAKIAQELYKSHKKDVIEVHSFDLVKGNEFITPCDISNVPLPDGSVDIVIFCLSLMGVNWIDFIREAKRILKPKGELKVAEVVSRFADLDSFLSRMKAEGFRLTKKASRKSAPDGKKSAKGMVTGPGKKYGKKHQGKAHGHDDGDGDGKEEVDPSELLKPCIYKRR</sequence>
<dbReference type="EMBL" id="JANBPU010000183">
    <property type="protein sequence ID" value="KAJ1914728.1"/>
    <property type="molecule type" value="Genomic_DNA"/>
</dbReference>
<gene>
    <name evidence="11" type="primary">RRP8</name>
    <name evidence="11" type="ORF">H4219_004665</name>
</gene>
<keyword evidence="5 9" id="KW-0808">Transferase</keyword>
<comment type="caution">
    <text evidence="11">The sequence shown here is derived from an EMBL/GenBank/DDBJ whole genome shotgun (WGS) entry which is preliminary data.</text>
</comment>
<protein>
    <recommendedName>
        <fullName evidence="8 9">Ribosomal RNA-processing protein 8</fullName>
        <ecNumber evidence="9">2.1.1.-</ecNumber>
    </recommendedName>
</protein>
<evidence type="ECO:0000256" key="6">
    <source>
        <dbReference type="ARBA" id="ARBA00022691"/>
    </source>
</evidence>
<dbReference type="GO" id="GO:0005730">
    <property type="term" value="C:nucleolus"/>
    <property type="evidence" value="ECO:0007669"/>
    <property type="project" value="UniProtKB-SubCell"/>
</dbReference>
<feature type="region of interest" description="Disordered" evidence="10">
    <location>
        <begin position="295"/>
        <end position="316"/>
    </location>
</feature>
<evidence type="ECO:0000256" key="1">
    <source>
        <dbReference type="ARBA" id="ARBA00004604"/>
    </source>
</evidence>
<dbReference type="Gene3D" id="3.40.50.150">
    <property type="entry name" value="Vaccinia Virus protein VP39"/>
    <property type="match status" value="1"/>
</dbReference>
<dbReference type="GO" id="GO:0042273">
    <property type="term" value="P:ribosomal large subunit biogenesis"/>
    <property type="evidence" value="ECO:0007669"/>
    <property type="project" value="TreeGrafter"/>
</dbReference>
<comment type="similarity">
    <text evidence="2 9">Belongs to the methyltransferase superfamily. RRP8 family.</text>
</comment>
<feature type="compositionally biased region" description="Low complexity" evidence="10">
    <location>
        <begin position="9"/>
        <end position="24"/>
    </location>
</feature>
<dbReference type="PANTHER" id="PTHR12787:SF0">
    <property type="entry name" value="RIBOSOMAL RNA-PROCESSING PROTEIN 8"/>
    <property type="match status" value="1"/>
</dbReference>
<keyword evidence="3 9" id="KW-0698">rRNA processing</keyword>
<feature type="compositionally biased region" description="Basic and acidic residues" evidence="10">
    <location>
        <begin position="120"/>
        <end position="133"/>
    </location>
</feature>
<proteinExistence type="inferred from homology"/>
<accession>A0A9W7ZRQ8</accession>
<feature type="compositionally biased region" description="Basic and acidic residues" evidence="10">
    <location>
        <begin position="77"/>
        <end position="106"/>
    </location>
</feature>
<evidence type="ECO:0000313" key="11">
    <source>
        <dbReference type="EMBL" id="KAJ1914728.1"/>
    </source>
</evidence>
<dbReference type="Proteomes" id="UP001150538">
    <property type="component" value="Unassembled WGS sequence"/>
</dbReference>
<evidence type="ECO:0000256" key="3">
    <source>
        <dbReference type="ARBA" id="ARBA00022552"/>
    </source>
</evidence>
<comment type="function">
    <text evidence="9">S-adenosyl-L-methionine-dependent methyltransferase that specifically methylates the N(1) position of adenine in helix 25.1 in 25S rRNA. Required both for ribosomal 40S and 60S subunits biogenesis. Required for efficient pre-rRNA cleavage at site A2.</text>
</comment>
<dbReference type="Gene3D" id="1.10.10.2150">
    <property type="entry name" value="Ribosomal RNA-processing protein 8, N-terminal domain"/>
    <property type="match status" value="1"/>
</dbReference>
<dbReference type="InterPro" id="IPR042036">
    <property type="entry name" value="RRP8_N"/>
</dbReference>
<evidence type="ECO:0000256" key="4">
    <source>
        <dbReference type="ARBA" id="ARBA00022603"/>
    </source>
</evidence>
<feature type="compositionally biased region" description="Low complexity" evidence="10">
    <location>
        <begin position="134"/>
        <end position="151"/>
    </location>
</feature>
<evidence type="ECO:0000256" key="7">
    <source>
        <dbReference type="ARBA" id="ARBA00023242"/>
    </source>
</evidence>
<dbReference type="OrthoDB" id="10258825at2759"/>
<dbReference type="GO" id="GO:0016433">
    <property type="term" value="F:rRNA (adenine) methyltransferase activity"/>
    <property type="evidence" value="ECO:0007669"/>
    <property type="project" value="UniProtKB-ARBA"/>
</dbReference>
<evidence type="ECO:0000256" key="10">
    <source>
        <dbReference type="SAM" id="MobiDB-lite"/>
    </source>
</evidence>
<dbReference type="AlphaFoldDB" id="A0A9W7ZRQ8"/>
<feature type="compositionally biased region" description="Basic and acidic residues" evidence="10">
    <location>
        <begin position="469"/>
        <end position="482"/>
    </location>
</feature>
<keyword evidence="12" id="KW-1185">Reference proteome</keyword>
<keyword evidence="4 9" id="KW-0489">Methyltransferase</keyword>
<dbReference type="PANTHER" id="PTHR12787">
    <property type="entry name" value="RIBOSOMAL RNA-PROCESSING PROTEIN 8"/>
    <property type="match status" value="1"/>
</dbReference>
<reference evidence="11" key="1">
    <citation type="submission" date="2022-07" db="EMBL/GenBank/DDBJ databases">
        <title>Phylogenomic reconstructions and comparative analyses of Kickxellomycotina fungi.</title>
        <authorList>
            <person name="Reynolds N.K."/>
            <person name="Stajich J.E."/>
            <person name="Barry K."/>
            <person name="Grigoriev I.V."/>
            <person name="Crous P."/>
            <person name="Smith M.E."/>
        </authorList>
    </citation>
    <scope>NUCLEOTIDE SEQUENCE</scope>
    <source>
        <strain evidence="11">NBRC 100468</strain>
    </source>
</reference>
<dbReference type="Pfam" id="PF05148">
    <property type="entry name" value="Methyltransf_8"/>
    <property type="match status" value="1"/>
</dbReference>
<dbReference type="FunFam" id="1.10.10.2150:FF:000001">
    <property type="entry name" value="Ribosomal RNA-processing protein 8"/>
    <property type="match status" value="1"/>
</dbReference>
<evidence type="ECO:0000256" key="2">
    <source>
        <dbReference type="ARBA" id="ARBA00006301"/>
    </source>
</evidence>
<evidence type="ECO:0000256" key="9">
    <source>
        <dbReference type="RuleBase" id="RU365074"/>
    </source>
</evidence>
<feature type="compositionally biased region" description="Basic residues" evidence="10">
    <location>
        <begin position="459"/>
        <end position="468"/>
    </location>
</feature>
<evidence type="ECO:0000256" key="5">
    <source>
        <dbReference type="ARBA" id="ARBA00022679"/>
    </source>
</evidence>
<dbReference type="SUPFAM" id="SSF53335">
    <property type="entry name" value="S-adenosyl-L-methionine-dependent methyltransferases"/>
    <property type="match status" value="1"/>
</dbReference>
<name>A0A9W7ZRQ8_9FUNG</name>
<keyword evidence="6 9" id="KW-0949">S-adenosyl-L-methionine</keyword>
<dbReference type="CDD" id="cd02440">
    <property type="entry name" value="AdoMet_MTases"/>
    <property type="match status" value="1"/>
</dbReference>
<feature type="compositionally biased region" description="Low complexity" evidence="10">
    <location>
        <begin position="189"/>
        <end position="200"/>
    </location>
</feature>
<feature type="region of interest" description="Disordered" evidence="10">
    <location>
        <begin position="434"/>
        <end position="496"/>
    </location>
</feature>
<dbReference type="InterPro" id="IPR007823">
    <property type="entry name" value="RRP8"/>
</dbReference>
<feature type="region of interest" description="Disordered" evidence="10">
    <location>
        <begin position="46"/>
        <end position="214"/>
    </location>
</feature>
<feature type="compositionally biased region" description="Polar residues" evidence="10">
    <location>
        <begin position="201"/>
        <end position="214"/>
    </location>
</feature>
<comment type="subcellular location">
    <subcellularLocation>
        <location evidence="1 9">Nucleus</location>
        <location evidence="1 9">Nucleolus</location>
    </subcellularLocation>
</comment>
<feature type="region of interest" description="Disordered" evidence="10">
    <location>
        <begin position="1"/>
        <end position="24"/>
    </location>
</feature>
<feature type="compositionally biased region" description="Basic residues" evidence="10">
    <location>
        <begin position="152"/>
        <end position="162"/>
    </location>
</feature>